<proteinExistence type="predicted"/>
<dbReference type="Proteomes" id="UP000016566">
    <property type="component" value="Unassembled WGS sequence"/>
</dbReference>
<comment type="caution">
    <text evidence="1">The sequence shown here is derived from an EMBL/GenBank/DDBJ whole genome shotgun (WGS) entry which is preliminary data.</text>
</comment>
<accession>U3AGX2</accession>
<evidence type="ECO:0000313" key="2">
    <source>
        <dbReference type="Proteomes" id="UP000016566"/>
    </source>
</evidence>
<protein>
    <submittedName>
        <fullName evidence="1">Uncharacterized protein</fullName>
    </submittedName>
</protein>
<evidence type="ECO:0000313" key="1">
    <source>
        <dbReference type="EMBL" id="GAD56924.1"/>
    </source>
</evidence>
<gene>
    <name evidence="1" type="ORF">MBELCI_2976</name>
</gene>
<dbReference type="AlphaFoldDB" id="U3AGX2"/>
<dbReference type="EMBL" id="BATB01000053">
    <property type="protein sequence ID" value="GAD56924.1"/>
    <property type="molecule type" value="Genomic_DNA"/>
</dbReference>
<dbReference type="OrthoDB" id="9779853at2"/>
<sequence>MYLHHGFGNWHSLTDLAKRVARQTSVRQIVCYSRTGCGDSPARLARAEADYLRDEAHHVLPALLDA</sequence>
<keyword evidence="2" id="KW-1185">Reference proteome</keyword>
<reference evidence="1" key="1">
    <citation type="journal article" date="2013" name="Genome Announc.">
        <title>Draft Genome Sequence of Loktanella cinnabarina LL-001T, Isolated from Deep-Sea Floor Sediment.</title>
        <authorList>
            <person name="Nishi S."/>
            <person name="Tsubouchi T."/>
            <person name="Takaki Y."/>
            <person name="Koyanagi R."/>
            <person name="Satoh N."/>
            <person name="Maruyama T."/>
            <person name="Hatada Y."/>
        </authorList>
    </citation>
    <scope>NUCLEOTIDE SEQUENCE [LARGE SCALE GENOMIC DNA]</scope>
    <source>
        <strain evidence="1">LL-001</strain>
    </source>
</reference>
<name>U3AGX2_9RHOB</name>
<organism evidence="1 2">
    <name type="scientific">Limimaricola cinnabarinus LL-001</name>
    <dbReference type="NCBI Taxonomy" id="1337093"/>
    <lineage>
        <taxon>Bacteria</taxon>
        <taxon>Pseudomonadati</taxon>
        <taxon>Pseudomonadota</taxon>
        <taxon>Alphaproteobacteria</taxon>
        <taxon>Rhodobacterales</taxon>
        <taxon>Paracoccaceae</taxon>
        <taxon>Limimaricola</taxon>
    </lineage>
</organism>